<accession>A0A6J6E1X7</accession>
<name>A0A6J6E1X7_9ZZZZ</name>
<dbReference type="AlphaFoldDB" id="A0A6J6E1X7"/>
<reference evidence="1" key="1">
    <citation type="submission" date="2020-05" db="EMBL/GenBank/DDBJ databases">
        <authorList>
            <person name="Chiriac C."/>
            <person name="Salcher M."/>
            <person name="Ghai R."/>
            <person name="Kavagutti S V."/>
        </authorList>
    </citation>
    <scope>NUCLEOTIDE SEQUENCE</scope>
</reference>
<proteinExistence type="predicted"/>
<sequence length="65" mass="6853">MRLCVRTRRDLHGGAAVFEWFACPGLQHGVDAFVHDLAAIGPGLAVGFVFARAIAEAANDSESAL</sequence>
<organism evidence="1">
    <name type="scientific">freshwater metagenome</name>
    <dbReference type="NCBI Taxonomy" id="449393"/>
    <lineage>
        <taxon>unclassified sequences</taxon>
        <taxon>metagenomes</taxon>
        <taxon>ecological metagenomes</taxon>
    </lineage>
</organism>
<dbReference type="EMBL" id="CAEZTR010000011">
    <property type="protein sequence ID" value="CAB4567388.1"/>
    <property type="molecule type" value="Genomic_DNA"/>
</dbReference>
<protein>
    <submittedName>
        <fullName evidence="1">Unannotated protein</fullName>
    </submittedName>
</protein>
<gene>
    <name evidence="1" type="ORF">UFOPK1711_00291</name>
</gene>
<evidence type="ECO:0000313" key="1">
    <source>
        <dbReference type="EMBL" id="CAB4567388.1"/>
    </source>
</evidence>